<dbReference type="PANTHER" id="PTHR30535:SF34">
    <property type="entry name" value="MOLYBDATE-BINDING PROTEIN MOLA"/>
    <property type="match status" value="1"/>
</dbReference>
<evidence type="ECO:0000259" key="1">
    <source>
        <dbReference type="PROSITE" id="PS50983"/>
    </source>
</evidence>
<dbReference type="InterPro" id="IPR050902">
    <property type="entry name" value="ABC_Transporter_SBP"/>
</dbReference>
<dbReference type="SUPFAM" id="SSF53807">
    <property type="entry name" value="Helical backbone' metal receptor"/>
    <property type="match status" value="1"/>
</dbReference>
<dbReference type="AlphaFoldDB" id="A0A7H4LY23"/>
<feature type="domain" description="Fe/B12 periplasmic-binding" evidence="1">
    <location>
        <begin position="1"/>
        <end position="221"/>
    </location>
</feature>
<reference evidence="2 3" key="1">
    <citation type="submission" date="2018-06" db="EMBL/GenBank/DDBJ databases">
        <authorList>
            <consortium name="Pathogen Informatics"/>
            <person name="Doyle S."/>
        </authorList>
    </citation>
    <scope>NUCLEOTIDE SEQUENCE [LARGE SCALE GENOMIC DNA]</scope>
    <source>
        <strain evidence="2 3">NCTC11694</strain>
    </source>
</reference>
<comment type="caution">
    <text evidence="2">The sequence shown here is derived from an EMBL/GenBank/DDBJ whole genome shotgun (WGS) entry which is preliminary data.</text>
</comment>
<gene>
    <name evidence="2" type="ORF">NCTC11694_02224</name>
</gene>
<dbReference type="InterPro" id="IPR002491">
    <property type="entry name" value="ABC_transptr_periplasmic_BD"/>
</dbReference>
<sequence>MIAQLRAKPALEESGVISKLSALNIPVLFVDYEINPGKDTAPSIDLLGKVLNREENAKAYTDYYRQQLDAIRQKTANITPKANVFVEALAGNSDACCFTHGHNGWGGLVEAVGANNIGSQLLPGASGFVSLEKVISMKPDAYIMTGSKRGNSQVLPLGLQADPQEVNRQAERLLSRTGVSNIPTIEANALTAFTTTSTTIRGISSGWRIWRRISIPRPSATSTLTIAGTTLSVISPPFPICVCFFLATR</sequence>
<proteinExistence type="predicted"/>
<dbReference type="Proteomes" id="UP000255050">
    <property type="component" value="Unassembled WGS sequence"/>
</dbReference>
<evidence type="ECO:0000313" key="3">
    <source>
        <dbReference type="Proteomes" id="UP000255050"/>
    </source>
</evidence>
<organism evidence="2 3">
    <name type="scientific">Klebsiella michiganensis</name>
    <dbReference type="NCBI Taxonomy" id="1134687"/>
    <lineage>
        <taxon>Bacteria</taxon>
        <taxon>Pseudomonadati</taxon>
        <taxon>Pseudomonadota</taxon>
        <taxon>Gammaproteobacteria</taxon>
        <taxon>Enterobacterales</taxon>
        <taxon>Enterobacteriaceae</taxon>
        <taxon>Klebsiella/Raoultella group</taxon>
        <taxon>Klebsiella</taxon>
    </lineage>
</organism>
<dbReference type="PANTHER" id="PTHR30535">
    <property type="entry name" value="VITAMIN B12-BINDING PROTEIN"/>
    <property type="match status" value="1"/>
</dbReference>
<dbReference type="PROSITE" id="PS50983">
    <property type="entry name" value="FE_B12_PBP"/>
    <property type="match status" value="1"/>
</dbReference>
<dbReference type="Pfam" id="PF01497">
    <property type="entry name" value="Peripla_BP_2"/>
    <property type="match status" value="1"/>
</dbReference>
<dbReference type="EMBL" id="UGJR01000002">
    <property type="protein sequence ID" value="STR41049.1"/>
    <property type="molecule type" value="Genomic_DNA"/>
</dbReference>
<accession>A0A7H4LY23</accession>
<evidence type="ECO:0000313" key="2">
    <source>
        <dbReference type="EMBL" id="STR41049.1"/>
    </source>
</evidence>
<dbReference type="Gene3D" id="3.40.50.1980">
    <property type="entry name" value="Nitrogenase molybdenum iron protein domain"/>
    <property type="match status" value="2"/>
</dbReference>
<name>A0A7H4LY23_9ENTR</name>
<protein>
    <submittedName>
        <fullName evidence="2">Solute-binding periplasmic protein of iron/siderophore ABC transporter</fullName>
    </submittedName>
</protein>